<protein>
    <recommendedName>
        <fullName evidence="2">Toxin VasX N-terminal region domain-containing protein</fullName>
    </recommendedName>
</protein>
<name>A0AAE7GTD3_CITFR</name>
<evidence type="ECO:0000313" key="4">
    <source>
        <dbReference type="Proteomes" id="UP000510650"/>
    </source>
</evidence>
<dbReference type="RefSeq" id="WP_181219389.1">
    <property type="nucleotide sequence ID" value="NZ_CP055538.1"/>
</dbReference>
<proteinExistence type="predicted"/>
<dbReference type="InterPro" id="IPR048126">
    <property type="entry name" value="Toxin_VasX"/>
</dbReference>
<feature type="transmembrane region" description="Helical" evidence="1">
    <location>
        <begin position="797"/>
        <end position="819"/>
    </location>
</feature>
<dbReference type="Proteomes" id="UP000510650">
    <property type="component" value="Chromosome"/>
</dbReference>
<sequence>MSLKDQSQDNAAAADQSAQIPSDCKVCQREGIPVLPLRIAVVPNGMVSSGWQPNIQPQPAQSLKGGEYKYALRTLRMGYLYVLLKPKESNGDKKIWQGYEVTTEGALRQFEATLIPECDAVESLCSACRTQGHCNAGSFINFDTKKYSEAWLAFSSDPWSDDILSQYEKGPSEERFTHIILDSLQSAPSAEKGEFAIDSALSSLKEKVAEYATLLYPWLEKINEPEGGMHGFYSRQDESTSFGDYVDRITQQYQCPPVAITLSDSVGVVQELKAGQLQLVSAMEDYISQPETMHKHIIALAIENYLAGSEESIKQNSKTRCVYTSSPYPAANSVECIDKDEVGRQTWDEYFTRLQQSYDEKGRADFAKNYKEKVESLQQRIDNVGKDLAIWYVAPLWKYVIDNDYSKQQDLLEWYRQFTTVTTCLQGGAIDDSTRDVWCTWFGDTNSPVYKGLLGYSTDDYSSIYSGLSGYSYLKVIVGADEIGNTLKSDRIQAMFNTRILAMSGAFSRGIDKLDDATRHGVIRMLQGAGYVATGQKVTLFSLSMTIREFQQFYQEYGTRLGMEVAENSTPFSGTIRQGGVTSTRSAVGYLLAITDNELLNQRINMQLSSMVALENLFKPLRKSGVSPSSVTKAPITHQSHVSNFASELRISSLSLLDKTESSLRTVDAAQWENIRSNIISERTGRLVSGNAIGMVLSTAMLAFQTYDLWENNRALQFTDGKFKQLTNYLMIASAATEIAGFGRMLTKKGLWQVLGKDVHLLIKAGGVLAGVASVVDGIRMLFSAWDVYIHGDNEAIYFYLAGGFSTIVGGAIAGYYAYFGVFTLFGPAGLALALIFLGAALALRGEQLRSTPIEIWLRRCCFGLRREEDDIPWQATSLEDLNSALADYNAIISGMRVQVAFSTVSSIPGGGGTYRQIESNITLPGYDSELSAYEYQLQAFAADGNALSVTSESHDMLPGQDDKYHNEVEYFFKGYIEHETDEDNSLLIIKNGGWVSSLLYKRAVLTVNYWKNKYNVEDVLSLTLNVKG</sequence>
<dbReference type="NCBIfam" id="NF041559">
    <property type="entry name" value="BTH_I2691_fam"/>
    <property type="match status" value="1"/>
</dbReference>
<evidence type="ECO:0000313" key="3">
    <source>
        <dbReference type="EMBL" id="QLO13521.1"/>
    </source>
</evidence>
<dbReference type="CDD" id="cd20707">
    <property type="entry name" value="MIX_III"/>
    <property type="match status" value="1"/>
</dbReference>
<evidence type="ECO:0000259" key="2">
    <source>
        <dbReference type="Pfam" id="PF20249"/>
    </source>
</evidence>
<dbReference type="Pfam" id="PF20249">
    <property type="entry name" value="VasX_N"/>
    <property type="match status" value="1"/>
</dbReference>
<organism evidence="3 4">
    <name type="scientific">Citrobacter freundii</name>
    <dbReference type="NCBI Taxonomy" id="546"/>
    <lineage>
        <taxon>Bacteria</taxon>
        <taxon>Pseudomonadati</taxon>
        <taxon>Pseudomonadota</taxon>
        <taxon>Gammaproteobacteria</taxon>
        <taxon>Enterobacterales</taxon>
        <taxon>Enterobacteriaceae</taxon>
        <taxon>Citrobacter</taxon>
        <taxon>Citrobacter freundii complex</taxon>
    </lineage>
</organism>
<dbReference type="EMBL" id="CP055538">
    <property type="protein sequence ID" value="QLO13521.1"/>
    <property type="molecule type" value="Genomic_DNA"/>
</dbReference>
<dbReference type="AlphaFoldDB" id="A0AAE7GTD3"/>
<evidence type="ECO:0000256" key="1">
    <source>
        <dbReference type="SAM" id="Phobius"/>
    </source>
</evidence>
<gene>
    <name evidence="3" type="ORF">HV183_08710</name>
</gene>
<keyword evidence="1" id="KW-0472">Membrane</keyword>
<feature type="transmembrane region" description="Helical" evidence="1">
    <location>
        <begin position="825"/>
        <end position="844"/>
    </location>
</feature>
<feature type="domain" description="Toxin VasX N-terminal region" evidence="2">
    <location>
        <begin position="24"/>
        <end position="171"/>
    </location>
</feature>
<keyword evidence="1" id="KW-1133">Transmembrane helix</keyword>
<accession>A0AAE7GTD3</accession>
<feature type="transmembrane region" description="Helical" evidence="1">
    <location>
        <begin position="759"/>
        <end position="776"/>
    </location>
</feature>
<reference evidence="4" key="1">
    <citation type="submission" date="2020-06" db="EMBL/GenBank/DDBJ databases">
        <title>REHAB project genomes.</title>
        <authorList>
            <person name="Shaw L.P."/>
        </authorList>
    </citation>
    <scope>NUCLEOTIDE SEQUENCE [LARGE SCALE GENOMIC DNA]</scope>
    <source>
        <strain evidence="4">RHBSTW-00398</strain>
    </source>
</reference>
<dbReference type="InterPro" id="IPR046864">
    <property type="entry name" value="VasX_N"/>
</dbReference>
<keyword evidence="1" id="KW-0812">Transmembrane</keyword>